<dbReference type="KEGG" id="asr:WL1483_4287"/>
<feature type="transmembrane region" description="Helical" evidence="1">
    <location>
        <begin position="6"/>
        <end position="27"/>
    </location>
</feature>
<gene>
    <name evidence="2" type="ORF">WL1483_4287</name>
</gene>
<organism evidence="2 3">
    <name type="scientific">Aeromonas schubertii</name>
    <dbReference type="NCBI Taxonomy" id="652"/>
    <lineage>
        <taxon>Bacteria</taxon>
        <taxon>Pseudomonadati</taxon>
        <taxon>Pseudomonadota</taxon>
        <taxon>Gammaproteobacteria</taxon>
        <taxon>Aeromonadales</taxon>
        <taxon>Aeromonadaceae</taxon>
        <taxon>Aeromonas</taxon>
    </lineage>
</organism>
<reference evidence="2 3" key="2">
    <citation type="journal article" date="2016" name="Genome Announc.">
        <title>Complete Genome Sequence of the Highly Virulent Aeromonas schubertii Strain WL1483, Isolated from Diseased Snakehead Fish (Channa argus) in China.</title>
        <authorList>
            <person name="Liu L."/>
            <person name="Li N."/>
            <person name="Zhang D."/>
            <person name="Fu X."/>
            <person name="Shi C."/>
            <person name="Lin Q."/>
            <person name="Hao G."/>
        </authorList>
    </citation>
    <scope>NUCLEOTIDE SEQUENCE [LARGE SCALE GENOMIC DNA]</scope>
    <source>
        <strain evidence="2 3">WL1483</strain>
    </source>
</reference>
<sequence>MQKPITNFALISQIYFQIIQLIFLVFVKYQKMTFFTLKASSAIRIFQPLE</sequence>
<proteinExistence type="predicted"/>
<dbReference type="AlphaFoldDB" id="A0A0S2SPM5"/>
<dbReference type="EMBL" id="CP013067">
    <property type="protein sequence ID" value="ALP43706.1"/>
    <property type="molecule type" value="Genomic_DNA"/>
</dbReference>
<keyword evidence="1" id="KW-1133">Transmembrane helix</keyword>
<keyword evidence="1" id="KW-0812">Transmembrane</keyword>
<keyword evidence="1" id="KW-0472">Membrane</keyword>
<protein>
    <submittedName>
        <fullName evidence="2">Uncharacterized protein</fullName>
    </submittedName>
</protein>
<dbReference type="Proteomes" id="UP000058114">
    <property type="component" value="Chromosome"/>
</dbReference>
<evidence type="ECO:0000256" key="1">
    <source>
        <dbReference type="SAM" id="Phobius"/>
    </source>
</evidence>
<evidence type="ECO:0000313" key="2">
    <source>
        <dbReference type="EMBL" id="ALP43706.1"/>
    </source>
</evidence>
<evidence type="ECO:0000313" key="3">
    <source>
        <dbReference type="Proteomes" id="UP000058114"/>
    </source>
</evidence>
<name>A0A0S2SPM5_9GAMM</name>
<accession>A0A0S2SPM5</accession>
<reference evidence="3" key="1">
    <citation type="submission" date="2015-10" db="EMBL/GenBank/DDBJ databases">
        <title>Complete Genome Sequence of Aeromonas schubertii strain WL1483.</title>
        <authorList>
            <person name="Liu L."/>
        </authorList>
    </citation>
    <scope>NUCLEOTIDE SEQUENCE [LARGE SCALE GENOMIC DNA]</scope>
    <source>
        <strain evidence="3">WL1483</strain>
    </source>
</reference>